<gene>
    <name evidence="1" type="ORF">US50_C0005G0020</name>
</gene>
<proteinExistence type="predicted"/>
<sequence>MTIRNITNMEEEIDIIKKESVSKILEVETTFKESCSNFFENVLSIANKSNQDIQTGYKIKFNEIELSAVGHNHSYPSLFISVRNNGKIDLKFRCSEGFGTNRELLSSVEKIVLHENLIIDFFRTGDAFNCSKLDLTY</sequence>
<evidence type="ECO:0000313" key="1">
    <source>
        <dbReference type="EMBL" id="KKQ35784.1"/>
    </source>
</evidence>
<comment type="caution">
    <text evidence="1">The sequence shown here is derived from an EMBL/GenBank/DDBJ whole genome shotgun (WGS) entry which is preliminary data.</text>
</comment>
<reference evidence="1 2" key="1">
    <citation type="journal article" date="2015" name="Nature">
        <title>rRNA introns, odd ribosomes, and small enigmatic genomes across a large radiation of phyla.</title>
        <authorList>
            <person name="Brown C.T."/>
            <person name="Hug L.A."/>
            <person name="Thomas B.C."/>
            <person name="Sharon I."/>
            <person name="Castelle C.J."/>
            <person name="Singh A."/>
            <person name="Wilkins M.J."/>
            <person name="Williams K.H."/>
            <person name="Banfield J.F."/>
        </authorList>
    </citation>
    <scope>NUCLEOTIDE SEQUENCE [LARGE SCALE GENOMIC DNA]</scope>
</reference>
<dbReference type="EMBL" id="LBTF01000005">
    <property type="protein sequence ID" value="KKQ35784.1"/>
    <property type="molecule type" value="Genomic_DNA"/>
</dbReference>
<organism evidence="1 2">
    <name type="scientific">Candidatus Nomurabacteria bacterium GW2011_GWB1_37_5</name>
    <dbReference type="NCBI Taxonomy" id="1618742"/>
    <lineage>
        <taxon>Bacteria</taxon>
        <taxon>Candidatus Nomuraibacteriota</taxon>
    </lineage>
</organism>
<evidence type="ECO:0000313" key="2">
    <source>
        <dbReference type="Proteomes" id="UP000033876"/>
    </source>
</evidence>
<name>A0A0G0JG71_9BACT</name>
<accession>A0A0G0JG71</accession>
<protein>
    <submittedName>
        <fullName evidence="1">Uncharacterized protein</fullName>
    </submittedName>
</protein>
<dbReference type="Proteomes" id="UP000033876">
    <property type="component" value="Unassembled WGS sequence"/>
</dbReference>
<dbReference type="AlphaFoldDB" id="A0A0G0JG71"/>